<gene>
    <name evidence="9" type="ORF">ONZ51_g4961</name>
</gene>
<evidence type="ECO:0000313" key="10">
    <source>
        <dbReference type="Proteomes" id="UP001215151"/>
    </source>
</evidence>
<organism evidence="9 10">
    <name type="scientific">Trametes cubensis</name>
    <dbReference type="NCBI Taxonomy" id="1111947"/>
    <lineage>
        <taxon>Eukaryota</taxon>
        <taxon>Fungi</taxon>
        <taxon>Dikarya</taxon>
        <taxon>Basidiomycota</taxon>
        <taxon>Agaricomycotina</taxon>
        <taxon>Agaricomycetes</taxon>
        <taxon>Polyporales</taxon>
        <taxon>Polyporaceae</taxon>
        <taxon>Trametes</taxon>
    </lineage>
</organism>
<proteinExistence type="inferred from homology"/>
<evidence type="ECO:0000313" key="9">
    <source>
        <dbReference type="EMBL" id="KAJ8483064.1"/>
    </source>
</evidence>
<evidence type="ECO:0000256" key="2">
    <source>
        <dbReference type="ARBA" id="ARBA00022946"/>
    </source>
</evidence>
<keyword evidence="5" id="KW-0687">Ribonucleoprotein</keyword>
<sequence>MSTMSFVRAVRHQLRLTTFWAPRRCLATQSAPAAAAAKPQSTSASTNPAEPPLAKSSCGENTTLVGLNYLKGQPEVMAMPDDAYPSWLWTLLEPKQLPDDGPGGKAEKVRLRKANRQRIRESNFMKTQ</sequence>
<dbReference type="GO" id="GO:0005762">
    <property type="term" value="C:mitochondrial large ribosomal subunit"/>
    <property type="evidence" value="ECO:0007669"/>
    <property type="project" value="TreeGrafter"/>
</dbReference>
<reference evidence="9" key="1">
    <citation type="submission" date="2022-11" db="EMBL/GenBank/DDBJ databases">
        <title>Genome Sequence of Cubamyces cubensis.</title>
        <authorList>
            <person name="Buettner E."/>
        </authorList>
    </citation>
    <scope>NUCLEOTIDE SEQUENCE</scope>
    <source>
        <strain evidence="9">MPL-01</strain>
    </source>
</reference>
<feature type="compositionally biased region" description="Low complexity" evidence="8">
    <location>
        <begin position="30"/>
        <end position="46"/>
    </location>
</feature>
<comment type="caution">
    <text evidence="9">The sequence shown here is derived from an EMBL/GenBank/DDBJ whole genome shotgun (WGS) entry which is preliminary data.</text>
</comment>
<evidence type="ECO:0000256" key="4">
    <source>
        <dbReference type="ARBA" id="ARBA00023128"/>
    </source>
</evidence>
<keyword evidence="10" id="KW-1185">Reference proteome</keyword>
<evidence type="ECO:0000256" key="6">
    <source>
        <dbReference type="ARBA" id="ARBA00033752"/>
    </source>
</evidence>
<evidence type="ECO:0000256" key="3">
    <source>
        <dbReference type="ARBA" id="ARBA00022980"/>
    </source>
</evidence>
<protein>
    <recommendedName>
        <fullName evidence="7">Large ribosomal subunit protein mL54</fullName>
    </recommendedName>
</protein>
<name>A0AAD7TUW3_9APHY</name>
<keyword evidence="2" id="KW-0809">Transit peptide</keyword>
<dbReference type="InterPro" id="IPR013870">
    <property type="entry name" value="Ribosomal_mL54"/>
</dbReference>
<dbReference type="Pfam" id="PF08561">
    <property type="entry name" value="Ribosomal_L37"/>
    <property type="match status" value="1"/>
</dbReference>
<dbReference type="GO" id="GO:0003735">
    <property type="term" value="F:structural constituent of ribosome"/>
    <property type="evidence" value="ECO:0007669"/>
    <property type="project" value="TreeGrafter"/>
</dbReference>
<evidence type="ECO:0000256" key="7">
    <source>
        <dbReference type="ARBA" id="ARBA00035179"/>
    </source>
</evidence>
<dbReference type="Proteomes" id="UP001215151">
    <property type="component" value="Unassembled WGS sequence"/>
</dbReference>
<keyword evidence="3" id="KW-0689">Ribosomal protein</keyword>
<dbReference type="AlphaFoldDB" id="A0AAD7TUW3"/>
<evidence type="ECO:0000256" key="1">
    <source>
        <dbReference type="ARBA" id="ARBA00004173"/>
    </source>
</evidence>
<evidence type="ECO:0000256" key="8">
    <source>
        <dbReference type="SAM" id="MobiDB-lite"/>
    </source>
</evidence>
<comment type="subcellular location">
    <subcellularLocation>
        <location evidence="1">Mitochondrion</location>
    </subcellularLocation>
</comment>
<dbReference type="PANTHER" id="PTHR28595:SF1">
    <property type="entry name" value="LARGE RIBOSOMAL SUBUNIT PROTEIN ML54"/>
    <property type="match status" value="1"/>
</dbReference>
<dbReference type="PANTHER" id="PTHR28595">
    <property type="entry name" value="39S RIBOSOMAL PROTEIN L54, MITOCHONDRIAL"/>
    <property type="match status" value="1"/>
</dbReference>
<evidence type="ECO:0000256" key="5">
    <source>
        <dbReference type="ARBA" id="ARBA00023274"/>
    </source>
</evidence>
<comment type="similarity">
    <text evidence="6">Belongs to the mitochondrion-specific ribosomal protein mL54 family.</text>
</comment>
<keyword evidence="4" id="KW-0496">Mitochondrion</keyword>
<dbReference type="EMBL" id="JAPEVG010000101">
    <property type="protein sequence ID" value="KAJ8483064.1"/>
    <property type="molecule type" value="Genomic_DNA"/>
</dbReference>
<accession>A0AAD7TUW3</accession>
<feature type="region of interest" description="Disordered" evidence="8">
    <location>
        <begin position="30"/>
        <end position="58"/>
    </location>
</feature>